<dbReference type="CDD" id="cd00082">
    <property type="entry name" value="HisKA"/>
    <property type="match status" value="1"/>
</dbReference>
<proteinExistence type="predicted"/>
<comment type="catalytic activity">
    <reaction evidence="1">
        <text>ATP + protein L-histidine = ADP + protein N-phospho-L-histidine.</text>
        <dbReference type="EC" id="2.7.13.3"/>
    </reaction>
</comment>
<dbReference type="SUPFAM" id="SSF55874">
    <property type="entry name" value="ATPase domain of HSP90 chaperone/DNA topoisomerase II/histidine kinase"/>
    <property type="match status" value="1"/>
</dbReference>
<evidence type="ECO:0000313" key="7">
    <source>
        <dbReference type="Proteomes" id="UP000574067"/>
    </source>
</evidence>
<dbReference type="EMBL" id="JABBFW010000017">
    <property type="protein sequence ID" value="NML17344.1"/>
    <property type="molecule type" value="Genomic_DNA"/>
</dbReference>
<sequence>MRLADFIEQHMPVILASWESFAASLLPAAASASKATLRDHSEQILQAIVQDLRTVQSPQQQATKARRQAHPPAGAGHTAAQTHAVLRATSGFTMQQMVAEYRALRTGVLQRWFDAHERGPESEADVTRFNEAIDQAITESVEFFSREVERWRDVLLAVLGHDLRGPLNAMLLSARLIAALGDGTPVSEPTARLLRSGERMKQLLDDLLDYSRTALDVGIAIRPAPIDLAAVCREEIEVQQAALPNCRIELEVEGATGGCWDASRMRQIVSNLLANAARYGDPGGPVKVTVNGREARLRLCVENPGPTIPRETIELLFEPLRRGASSAASPEGTSMGLGLFIVRQVAQAHGGSVEVDSANGRTIFTVVLPRGPYRAV</sequence>
<name>A0A848FCZ4_9BURK</name>
<evidence type="ECO:0000256" key="1">
    <source>
        <dbReference type="ARBA" id="ARBA00000085"/>
    </source>
</evidence>
<comment type="caution">
    <text evidence="6">The sequence shown here is derived from an EMBL/GenBank/DDBJ whole genome shotgun (WGS) entry which is preliminary data.</text>
</comment>
<reference evidence="6 7" key="1">
    <citation type="submission" date="2020-04" db="EMBL/GenBank/DDBJ databases">
        <title>Azohydromonas sp. isolated from soil.</title>
        <authorList>
            <person name="Dahal R.H."/>
        </authorList>
    </citation>
    <scope>NUCLEOTIDE SEQUENCE [LARGE SCALE GENOMIC DNA]</scope>
    <source>
        <strain evidence="6 7">G-1-1-14</strain>
    </source>
</reference>
<dbReference type="RefSeq" id="WP_169162247.1">
    <property type="nucleotide sequence ID" value="NZ_JABBFW010000017.1"/>
</dbReference>
<dbReference type="Pfam" id="PF14361">
    <property type="entry name" value="RsbRD_N"/>
    <property type="match status" value="1"/>
</dbReference>
<dbReference type="InterPro" id="IPR036890">
    <property type="entry name" value="HATPase_C_sf"/>
</dbReference>
<feature type="region of interest" description="Disordered" evidence="4">
    <location>
        <begin position="56"/>
        <end position="79"/>
    </location>
</feature>
<dbReference type="Proteomes" id="UP000574067">
    <property type="component" value="Unassembled WGS sequence"/>
</dbReference>
<dbReference type="InterPro" id="IPR004358">
    <property type="entry name" value="Sig_transdc_His_kin-like_C"/>
</dbReference>
<evidence type="ECO:0000259" key="5">
    <source>
        <dbReference type="PROSITE" id="PS50109"/>
    </source>
</evidence>
<dbReference type="PROSITE" id="PS50109">
    <property type="entry name" value="HIS_KIN"/>
    <property type="match status" value="1"/>
</dbReference>
<dbReference type="SMART" id="SM00387">
    <property type="entry name" value="HATPase_c"/>
    <property type="match status" value="1"/>
</dbReference>
<dbReference type="GO" id="GO:0000155">
    <property type="term" value="F:phosphorelay sensor kinase activity"/>
    <property type="evidence" value="ECO:0007669"/>
    <property type="project" value="InterPro"/>
</dbReference>
<dbReference type="PANTHER" id="PTHR43547">
    <property type="entry name" value="TWO-COMPONENT HISTIDINE KINASE"/>
    <property type="match status" value="1"/>
</dbReference>
<keyword evidence="7" id="KW-1185">Reference proteome</keyword>
<dbReference type="Gene3D" id="3.30.565.10">
    <property type="entry name" value="Histidine kinase-like ATPase, C-terminal domain"/>
    <property type="match status" value="1"/>
</dbReference>
<dbReference type="InterPro" id="IPR036097">
    <property type="entry name" value="HisK_dim/P_sf"/>
</dbReference>
<organism evidence="6 7">
    <name type="scientific">Azohydromonas caseinilytica</name>
    <dbReference type="NCBI Taxonomy" id="2728836"/>
    <lineage>
        <taxon>Bacteria</taxon>
        <taxon>Pseudomonadati</taxon>
        <taxon>Pseudomonadota</taxon>
        <taxon>Betaproteobacteria</taxon>
        <taxon>Burkholderiales</taxon>
        <taxon>Sphaerotilaceae</taxon>
        <taxon>Azohydromonas</taxon>
    </lineage>
</organism>
<dbReference type="Pfam" id="PF00512">
    <property type="entry name" value="HisKA"/>
    <property type="match status" value="1"/>
</dbReference>
<keyword evidence="6" id="KW-0418">Kinase</keyword>
<evidence type="ECO:0000256" key="4">
    <source>
        <dbReference type="SAM" id="MobiDB-lite"/>
    </source>
</evidence>
<dbReference type="InterPro" id="IPR003594">
    <property type="entry name" value="HATPase_dom"/>
</dbReference>
<evidence type="ECO:0000313" key="6">
    <source>
        <dbReference type="EMBL" id="NML17344.1"/>
    </source>
</evidence>
<accession>A0A848FCZ4</accession>
<dbReference type="AlphaFoldDB" id="A0A848FCZ4"/>
<dbReference type="SUPFAM" id="SSF47384">
    <property type="entry name" value="Homodimeric domain of signal transducing histidine kinase"/>
    <property type="match status" value="1"/>
</dbReference>
<dbReference type="InterPro" id="IPR025751">
    <property type="entry name" value="RsbRD_N_dom"/>
</dbReference>
<dbReference type="InterPro" id="IPR003661">
    <property type="entry name" value="HisK_dim/P_dom"/>
</dbReference>
<dbReference type="CDD" id="cd00075">
    <property type="entry name" value="HATPase"/>
    <property type="match status" value="1"/>
</dbReference>
<dbReference type="PANTHER" id="PTHR43547:SF2">
    <property type="entry name" value="HYBRID SIGNAL TRANSDUCTION HISTIDINE KINASE C"/>
    <property type="match status" value="1"/>
</dbReference>
<feature type="compositionally biased region" description="Low complexity" evidence="4">
    <location>
        <begin position="70"/>
        <end position="79"/>
    </location>
</feature>
<dbReference type="Gene3D" id="1.10.287.130">
    <property type="match status" value="1"/>
</dbReference>
<keyword evidence="6" id="KW-0808">Transferase</keyword>
<dbReference type="PRINTS" id="PR00344">
    <property type="entry name" value="BCTRLSENSOR"/>
</dbReference>
<dbReference type="InterPro" id="IPR005467">
    <property type="entry name" value="His_kinase_dom"/>
</dbReference>
<dbReference type="Pfam" id="PF02518">
    <property type="entry name" value="HATPase_c"/>
    <property type="match status" value="1"/>
</dbReference>
<feature type="domain" description="Histidine kinase" evidence="5">
    <location>
        <begin position="158"/>
        <end position="372"/>
    </location>
</feature>
<dbReference type="EC" id="2.7.13.3" evidence="2"/>
<gene>
    <name evidence="6" type="ORF">HHL10_20430</name>
</gene>
<protein>
    <recommendedName>
        <fullName evidence="2">histidine kinase</fullName>
        <ecNumber evidence="2">2.7.13.3</ecNumber>
    </recommendedName>
</protein>
<evidence type="ECO:0000256" key="3">
    <source>
        <dbReference type="ARBA" id="ARBA00022553"/>
    </source>
</evidence>
<keyword evidence="3" id="KW-0597">Phosphoprotein</keyword>
<evidence type="ECO:0000256" key="2">
    <source>
        <dbReference type="ARBA" id="ARBA00012438"/>
    </source>
</evidence>
<dbReference type="SMART" id="SM00388">
    <property type="entry name" value="HisKA"/>
    <property type="match status" value="1"/>
</dbReference>